<dbReference type="AlphaFoldDB" id="A0A7I9Y7B4"/>
<reference evidence="2 3" key="1">
    <citation type="journal article" date="2019" name="Emerg. Microbes Infect.">
        <title>Comprehensive subspecies identification of 175 nontuberculous mycobacteria species based on 7547 genomic profiles.</title>
        <authorList>
            <person name="Matsumoto Y."/>
            <person name="Kinjo T."/>
            <person name="Motooka D."/>
            <person name="Nabeya D."/>
            <person name="Jung N."/>
            <person name="Uechi K."/>
            <person name="Horii T."/>
            <person name="Iida T."/>
            <person name="Fujita J."/>
            <person name="Nakamura S."/>
        </authorList>
    </citation>
    <scope>NUCLEOTIDE SEQUENCE [LARGE SCALE GENOMIC DNA]</scope>
    <source>
        <strain evidence="2 3">JCM 30723</strain>
    </source>
</reference>
<feature type="region of interest" description="Disordered" evidence="1">
    <location>
        <begin position="37"/>
        <end position="56"/>
    </location>
</feature>
<proteinExistence type="predicted"/>
<sequence length="56" mass="5877">MNAGDDGTAELAAELGAAVAARLIALEGRVAELERERRRPPLVRLGGPTTLLDHAD</sequence>
<protein>
    <submittedName>
        <fullName evidence="2">Uncharacterized protein</fullName>
    </submittedName>
</protein>
<comment type="caution">
    <text evidence="2">The sequence shown here is derived from an EMBL/GenBank/DDBJ whole genome shotgun (WGS) entry which is preliminary data.</text>
</comment>
<dbReference type="RefSeq" id="WP_163762314.1">
    <property type="nucleotide sequence ID" value="NZ_BLKY01000001.1"/>
</dbReference>
<evidence type="ECO:0000256" key="1">
    <source>
        <dbReference type="SAM" id="MobiDB-lite"/>
    </source>
</evidence>
<gene>
    <name evidence="2" type="ORF">MALGJ_12510</name>
</gene>
<name>A0A7I9Y7B4_MYCAL</name>
<evidence type="ECO:0000313" key="2">
    <source>
        <dbReference type="EMBL" id="GFG84575.1"/>
    </source>
</evidence>
<dbReference type="EMBL" id="BLKY01000001">
    <property type="protein sequence ID" value="GFG84575.1"/>
    <property type="molecule type" value="Genomic_DNA"/>
</dbReference>
<evidence type="ECO:0000313" key="3">
    <source>
        <dbReference type="Proteomes" id="UP000465305"/>
    </source>
</evidence>
<dbReference type="Proteomes" id="UP000465305">
    <property type="component" value="Unassembled WGS sequence"/>
</dbReference>
<organism evidence="2 3">
    <name type="scientific">Mycolicibacter algericus</name>
    <name type="common">Mycobacterium algericum</name>
    <dbReference type="NCBI Taxonomy" id="1288388"/>
    <lineage>
        <taxon>Bacteria</taxon>
        <taxon>Bacillati</taxon>
        <taxon>Actinomycetota</taxon>
        <taxon>Actinomycetes</taxon>
        <taxon>Mycobacteriales</taxon>
        <taxon>Mycobacteriaceae</taxon>
        <taxon>Mycolicibacter</taxon>
    </lineage>
</organism>
<accession>A0A7I9Y7B4</accession>